<evidence type="ECO:0000256" key="5">
    <source>
        <dbReference type="ARBA" id="ARBA00023136"/>
    </source>
</evidence>
<keyword evidence="4 9" id="KW-1133">Transmembrane helix</keyword>
<dbReference type="GO" id="GO:0007169">
    <property type="term" value="P:cell surface receptor protein tyrosine kinase signaling pathway"/>
    <property type="evidence" value="ECO:0007669"/>
    <property type="project" value="TreeGrafter"/>
</dbReference>
<dbReference type="GO" id="GO:0051897">
    <property type="term" value="P:positive regulation of phosphatidylinositol 3-kinase/protein kinase B signal transduction"/>
    <property type="evidence" value="ECO:0007669"/>
    <property type="project" value="TreeGrafter"/>
</dbReference>
<feature type="compositionally biased region" description="Pro residues" evidence="8">
    <location>
        <begin position="414"/>
        <end position="424"/>
    </location>
</feature>
<dbReference type="VEuPathDB" id="FungiDB:SDRG_16657"/>
<sequence length="599" mass="64727">MQTKVWALVLGLAGVANAACPYAAVLAKEVIVADSNCGSQQWCIVRSSDCALLNFTYKASYDLFTNFQALGNLANYPNPDLTIQNTSTIDLSQMVLPKTLENMYFQNIKSISLSQITPPWPALTTLDFINCSLYSVPSTFTFPSGVKTLNWNWNYLTRLPSGIPSSVRVLAFGANSLKTLAGIPPTPTLLNFYNNELTEVSNMDWSAVTFVRLGFNPLVTFAFVELSTQLAFFEIKDCPISNFTVTPQTYAALNALKKWDGDTDNYVGFVVSRSILTSSSACSAINGQIRSLWATSASYTINVCVATPGASRVTTTSAPSTKSPTPSGGSQKSGDDNNSSSGASTGLIIGLIVGGLVIVVLVVLLIRRRQADKPPPVTAEYQYAPPTTQAYVYQPMEPEPYQYQSPEPPLYVPPKQPAPAPPSHYAPTYVASSRGSDYSAPTGGSVPFVPPRTSTGGSGGHAPSSGGLPTATSIMSEGDIFLDVAPLRPHKLELSDLTVISERPISSGAYGEVWLGQHGNEKVAIKKLKDQSPASVFQFIEEIKLVARMNSDFIVKFVGASWRRPIEMECVVEYMDLGDLRNYLATNSPASFSWDQKLK</sequence>
<feature type="domain" description="Protein kinase" evidence="11">
    <location>
        <begin position="499"/>
        <end position="599"/>
    </location>
</feature>
<dbReference type="GeneID" id="19957384"/>
<accession>T0R7M1</accession>
<evidence type="ECO:0000256" key="2">
    <source>
        <dbReference type="ARBA" id="ARBA00022692"/>
    </source>
</evidence>
<dbReference type="InterPro" id="IPR011009">
    <property type="entry name" value="Kinase-like_dom_sf"/>
</dbReference>
<dbReference type="SUPFAM" id="SSF56112">
    <property type="entry name" value="Protein kinase-like (PK-like)"/>
    <property type="match status" value="1"/>
</dbReference>
<keyword evidence="3 10" id="KW-0732">Signal</keyword>
<evidence type="ECO:0000256" key="9">
    <source>
        <dbReference type="SAM" id="Phobius"/>
    </source>
</evidence>
<feature type="transmembrane region" description="Helical" evidence="9">
    <location>
        <begin position="347"/>
        <end position="366"/>
    </location>
</feature>
<keyword evidence="2 9" id="KW-0812">Transmembrane</keyword>
<evidence type="ECO:0000259" key="11">
    <source>
        <dbReference type="PROSITE" id="PS50011"/>
    </source>
</evidence>
<organism evidence="12 13">
    <name type="scientific">Saprolegnia diclina (strain VS20)</name>
    <dbReference type="NCBI Taxonomy" id="1156394"/>
    <lineage>
        <taxon>Eukaryota</taxon>
        <taxon>Sar</taxon>
        <taxon>Stramenopiles</taxon>
        <taxon>Oomycota</taxon>
        <taxon>Saprolegniomycetes</taxon>
        <taxon>Saprolegniales</taxon>
        <taxon>Saprolegniaceae</taxon>
        <taxon>Saprolegnia</taxon>
    </lineage>
</organism>
<evidence type="ECO:0000313" key="12">
    <source>
        <dbReference type="EMBL" id="EQC25467.1"/>
    </source>
</evidence>
<feature type="chain" id="PRO_5004583776" description="Protein kinase domain-containing protein" evidence="10">
    <location>
        <begin position="19"/>
        <end position="599"/>
    </location>
</feature>
<dbReference type="InterPro" id="IPR032675">
    <property type="entry name" value="LRR_dom_sf"/>
</dbReference>
<dbReference type="EMBL" id="JH767275">
    <property type="protein sequence ID" value="EQC25467.1"/>
    <property type="molecule type" value="Genomic_DNA"/>
</dbReference>
<dbReference type="AlphaFoldDB" id="T0R7M1"/>
<dbReference type="GO" id="GO:0005886">
    <property type="term" value="C:plasma membrane"/>
    <property type="evidence" value="ECO:0007669"/>
    <property type="project" value="TreeGrafter"/>
</dbReference>
<dbReference type="InterPro" id="IPR050122">
    <property type="entry name" value="RTK"/>
</dbReference>
<reference evidence="12 13" key="1">
    <citation type="submission" date="2012-04" db="EMBL/GenBank/DDBJ databases">
        <title>The Genome Sequence of Saprolegnia declina VS20.</title>
        <authorList>
            <consortium name="The Broad Institute Genome Sequencing Platform"/>
            <person name="Russ C."/>
            <person name="Nusbaum C."/>
            <person name="Tyler B."/>
            <person name="van West P."/>
            <person name="Dieguez-Uribeondo J."/>
            <person name="de Bruijn I."/>
            <person name="Tripathy S."/>
            <person name="Jiang R."/>
            <person name="Young S.K."/>
            <person name="Zeng Q."/>
            <person name="Gargeya S."/>
            <person name="Fitzgerald M."/>
            <person name="Haas B."/>
            <person name="Abouelleil A."/>
            <person name="Alvarado L."/>
            <person name="Arachchi H.M."/>
            <person name="Berlin A."/>
            <person name="Chapman S.B."/>
            <person name="Goldberg J."/>
            <person name="Griggs A."/>
            <person name="Gujja S."/>
            <person name="Hansen M."/>
            <person name="Howarth C."/>
            <person name="Imamovic A."/>
            <person name="Larimer J."/>
            <person name="McCowen C."/>
            <person name="Montmayeur A."/>
            <person name="Murphy C."/>
            <person name="Neiman D."/>
            <person name="Pearson M."/>
            <person name="Priest M."/>
            <person name="Roberts A."/>
            <person name="Saif S."/>
            <person name="Shea T."/>
            <person name="Sisk P."/>
            <person name="Sykes S."/>
            <person name="Wortman J."/>
            <person name="Nusbaum C."/>
            <person name="Birren B."/>
        </authorList>
    </citation>
    <scope>NUCLEOTIDE SEQUENCE [LARGE SCALE GENOMIC DNA]</scope>
    <source>
        <strain evidence="12 13">VS20</strain>
    </source>
</reference>
<feature type="compositionally biased region" description="Low complexity" evidence="8">
    <location>
        <begin position="314"/>
        <end position="340"/>
    </location>
</feature>
<dbReference type="OMA" id="IKLVARM"/>
<evidence type="ECO:0000256" key="6">
    <source>
        <dbReference type="ARBA" id="ARBA00023170"/>
    </source>
</evidence>
<dbReference type="InParanoid" id="T0R7M1"/>
<feature type="region of interest" description="Disordered" evidence="8">
    <location>
        <begin position="414"/>
        <end position="467"/>
    </location>
</feature>
<dbReference type="OrthoDB" id="10426143at2759"/>
<feature type="signal peptide" evidence="10">
    <location>
        <begin position="1"/>
        <end position="18"/>
    </location>
</feature>
<dbReference type="Proteomes" id="UP000030762">
    <property type="component" value="Unassembled WGS sequence"/>
</dbReference>
<comment type="subcellular location">
    <subcellularLocation>
        <location evidence="1">Membrane</location>
        <topology evidence="1">Single-pass membrane protein</topology>
    </subcellularLocation>
</comment>
<dbReference type="STRING" id="1156394.T0R7M1"/>
<evidence type="ECO:0000256" key="1">
    <source>
        <dbReference type="ARBA" id="ARBA00004167"/>
    </source>
</evidence>
<name>T0R7M1_SAPDV</name>
<keyword evidence="6" id="KW-0675">Receptor</keyword>
<dbReference type="PANTHER" id="PTHR24416:SF349">
    <property type="entry name" value="TYROSINE-PROTEIN KINASE RYK"/>
    <property type="match status" value="1"/>
</dbReference>
<evidence type="ECO:0000256" key="7">
    <source>
        <dbReference type="ARBA" id="ARBA00023180"/>
    </source>
</evidence>
<dbReference type="Pfam" id="PF07714">
    <property type="entry name" value="PK_Tyr_Ser-Thr"/>
    <property type="match status" value="1"/>
</dbReference>
<dbReference type="InterPro" id="IPR001245">
    <property type="entry name" value="Ser-Thr/Tyr_kinase_cat_dom"/>
</dbReference>
<evidence type="ECO:0000256" key="10">
    <source>
        <dbReference type="SAM" id="SignalP"/>
    </source>
</evidence>
<dbReference type="Gene3D" id="1.10.510.10">
    <property type="entry name" value="Transferase(Phosphotransferase) domain 1"/>
    <property type="match status" value="1"/>
</dbReference>
<evidence type="ECO:0000256" key="8">
    <source>
        <dbReference type="SAM" id="MobiDB-lite"/>
    </source>
</evidence>
<protein>
    <recommendedName>
        <fullName evidence="11">Protein kinase domain-containing protein</fullName>
    </recommendedName>
</protein>
<proteinExistence type="predicted"/>
<keyword evidence="7" id="KW-0325">Glycoprotein</keyword>
<feature type="region of interest" description="Disordered" evidence="8">
    <location>
        <begin position="312"/>
        <end position="340"/>
    </location>
</feature>
<dbReference type="SUPFAM" id="SSF52058">
    <property type="entry name" value="L domain-like"/>
    <property type="match status" value="1"/>
</dbReference>
<keyword evidence="5 9" id="KW-0472">Membrane</keyword>
<keyword evidence="13" id="KW-1185">Reference proteome</keyword>
<dbReference type="Gene3D" id="3.80.10.10">
    <property type="entry name" value="Ribonuclease Inhibitor"/>
    <property type="match status" value="1"/>
</dbReference>
<evidence type="ECO:0000256" key="4">
    <source>
        <dbReference type="ARBA" id="ARBA00022989"/>
    </source>
</evidence>
<evidence type="ECO:0000313" key="13">
    <source>
        <dbReference type="Proteomes" id="UP000030762"/>
    </source>
</evidence>
<dbReference type="GO" id="GO:0043235">
    <property type="term" value="C:receptor complex"/>
    <property type="evidence" value="ECO:0007669"/>
    <property type="project" value="TreeGrafter"/>
</dbReference>
<dbReference type="GO" id="GO:0005524">
    <property type="term" value="F:ATP binding"/>
    <property type="evidence" value="ECO:0007669"/>
    <property type="project" value="InterPro"/>
</dbReference>
<evidence type="ECO:0000256" key="3">
    <source>
        <dbReference type="ARBA" id="ARBA00022729"/>
    </source>
</evidence>
<dbReference type="PROSITE" id="PS50011">
    <property type="entry name" value="PROTEIN_KINASE_DOM"/>
    <property type="match status" value="1"/>
</dbReference>
<dbReference type="RefSeq" id="XP_008621095.1">
    <property type="nucleotide sequence ID" value="XM_008622873.1"/>
</dbReference>
<dbReference type="GO" id="GO:0004714">
    <property type="term" value="F:transmembrane receptor protein tyrosine kinase activity"/>
    <property type="evidence" value="ECO:0007669"/>
    <property type="project" value="TreeGrafter"/>
</dbReference>
<gene>
    <name evidence="12" type="ORF">SDRG_16657</name>
</gene>
<dbReference type="eggNOG" id="KOG1094">
    <property type="taxonomic scope" value="Eukaryota"/>
</dbReference>
<feature type="non-terminal residue" evidence="12">
    <location>
        <position position="599"/>
    </location>
</feature>
<dbReference type="InterPro" id="IPR000719">
    <property type="entry name" value="Prot_kinase_dom"/>
</dbReference>
<dbReference type="PANTHER" id="PTHR24416">
    <property type="entry name" value="TYROSINE-PROTEIN KINASE RECEPTOR"/>
    <property type="match status" value="1"/>
</dbReference>